<keyword evidence="9" id="KW-1185">Reference proteome</keyword>
<feature type="domain" description="Carbohydrate kinase PfkB" evidence="7">
    <location>
        <begin position="16"/>
        <end position="295"/>
    </location>
</feature>
<evidence type="ECO:0000256" key="2">
    <source>
        <dbReference type="ARBA" id="ARBA00022679"/>
    </source>
</evidence>
<dbReference type="GO" id="GO:0005524">
    <property type="term" value="F:ATP binding"/>
    <property type="evidence" value="ECO:0007669"/>
    <property type="project" value="UniProtKB-KW"/>
</dbReference>
<dbReference type="CDD" id="cd01164">
    <property type="entry name" value="FruK_PfkB_like"/>
    <property type="match status" value="1"/>
</dbReference>
<dbReference type="RefSeq" id="WP_171608797.1">
    <property type="nucleotide sequence ID" value="NZ_WHPF01000011.1"/>
</dbReference>
<keyword evidence="4 8" id="KW-0418">Kinase</keyword>
<dbReference type="PANTHER" id="PTHR46566">
    <property type="entry name" value="1-PHOSPHOFRUCTOKINASE-RELATED"/>
    <property type="match status" value="1"/>
</dbReference>
<sequence>MEKIVTITTNAAIDKSTVIDSIAPEKKLRCSQPKFEPGGGGINVSRAIKKLGGNSTALFLCGGHTGNFFQQLIKQEEIDAIAIPFNGYTRENLIVLDSSTNQQYRFGMPGGILQEHEWRAVLDELRNSNGYEYAVISGSNARGVPLTFYDELAQIVKEKNAKLVVDTSEEALEHALQCGVYLVKPNLGELSTLCGVAELDSTNVVEAARSIINKGGCEIMVVSMGAAGAMLITATEYVHVAAPAVKRKSTVGAGDSMVAGILVALTKGWPLKNVLQYGVACGTAATINDGTALCNITDVERIYNFMQ</sequence>
<dbReference type="Gene3D" id="3.40.1190.20">
    <property type="match status" value="1"/>
</dbReference>
<evidence type="ECO:0000256" key="5">
    <source>
        <dbReference type="ARBA" id="ARBA00022840"/>
    </source>
</evidence>
<keyword evidence="3" id="KW-0547">Nucleotide-binding</keyword>
<protein>
    <submittedName>
        <fullName evidence="8">Hexose kinase</fullName>
        <ecNumber evidence="8">2.7.1.-</ecNumber>
    </submittedName>
</protein>
<dbReference type="EMBL" id="WHPF01000011">
    <property type="protein sequence ID" value="NNV56854.1"/>
    <property type="molecule type" value="Genomic_DNA"/>
</dbReference>
<proteinExistence type="inferred from homology"/>
<dbReference type="PIRSF" id="PIRSF000535">
    <property type="entry name" value="1PFK/6PFK/LacC"/>
    <property type="match status" value="1"/>
</dbReference>
<dbReference type="EC" id="2.7.1.-" evidence="8"/>
<dbReference type="NCBIfam" id="TIGR03168">
    <property type="entry name" value="1-PFK"/>
    <property type="match status" value="1"/>
</dbReference>
<name>A0A8J8JVP5_9BACT</name>
<comment type="similarity">
    <text evidence="1">Belongs to the carbohydrate kinase PfkB family.</text>
</comment>
<dbReference type="InterPro" id="IPR002173">
    <property type="entry name" value="Carboh/pur_kinase_PfkB_CS"/>
</dbReference>
<gene>
    <name evidence="8" type="ORF">GD597_15380</name>
</gene>
<dbReference type="InterPro" id="IPR029056">
    <property type="entry name" value="Ribokinase-like"/>
</dbReference>
<dbReference type="AlphaFoldDB" id="A0A8J8JVP5"/>
<dbReference type="FunFam" id="3.40.1190.20:FF:000001">
    <property type="entry name" value="Phosphofructokinase"/>
    <property type="match status" value="1"/>
</dbReference>
<dbReference type="GO" id="GO:0003872">
    <property type="term" value="F:6-phosphofructokinase activity"/>
    <property type="evidence" value="ECO:0007669"/>
    <property type="project" value="TreeGrafter"/>
</dbReference>
<comment type="caution">
    <text evidence="8">The sequence shown here is derived from an EMBL/GenBank/DDBJ whole genome shotgun (WGS) entry which is preliminary data.</text>
</comment>
<dbReference type="PROSITE" id="PS00583">
    <property type="entry name" value="PFKB_KINASES_1"/>
    <property type="match status" value="1"/>
</dbReference>
<dbReference type="PANTHER" id="PTHR46566:SF2">
    <property type="entry name" value="ATP-DEPENDENT 6-PHOSPHOFRUCTOKINASE ISOZYME 2"/>
    <property type="match status" value="1"/>
</dbReference>
<evidence type="ECO:0000313" key="9">
    <source>
        <dbReference type="Proteomes" id="UP000598971"/>
    </source>
</evidence>
<dbReference type="PROSITE" id="PS00584">
    <property type="entry name" value="PFKB_KINASES_2"/>
    <property type="match status" value="1"/>
</dbReference>
<dbReference type="InterPro" id="IPR011611">
    <property type="entry name" value="PfkB_dom"/>
</dbReference>
<evidence type="ECO:0000256" key="6">
    <source>
        <dbReference type="PIRNR" id="PIRNR000535"/>
    </source>
</evidence>
<dbReference type="InterPro" id="IPR017583">
    <property type="entry name" value="Tagatose/fructose_Pkinase"/>
</dbReference>
<dbReference type="SUPFAM" id="SSF53613">
    <property type="entry name" value="Ribokinase-like"/>
    <property type="match status" value="1"/>
</dbReference>
<keyword evidence="2 6" id="KW-0808">Transferase</keyword>
<evidence type="ECO:0000256" key="4">
    <source>
        <dbReference type="ARBA" id="ARBA00022777"/>
    </source>
</evidence>
<evidence type="ECO:0000259" key="7">
    <source>
        <dbReference type="Pfam" id="PF00294"/>
    </source>
</evidence>
<accession>A0A8J8JVP5</accession>
<organism evidence="8 9">
    <name type="scientific">Limnovirga soli</name>
    <dbReference type="NCBI Taxonomy" id="2656915"/>
    <lineage>
        <taxon>Bacteria</taxon>
        <taxon>Pseudomonadati</taxon>
        <taxon>Bacteroidota</taxon>
        <taxon>Chitinophagia</taxon>
        <taxon>Chitinophagales</taxon>
        <taxon>Chitinophagaceae</taxon>
        <taxon>Limnovirga</taxon>
    </lineage>
</organism>
<evidence type="ECO:0000256" key="1">
    <source>
        <dbReference type="ARBA" id="ARBA00010688"/>
    </source>
</evidence>
<dbReference type="Proteomes" id="UP000598971">
    <property type="component" value="Unassembled WGS sequence"/>
</dbReference>
<evidence type="ECO:0000313" key="8">
    <source>
        <dbReference type="EMBL" id="NNV56854.1"/>
    </source>
</evidence>
<dbReference type="GO" id="GO:0005829">
    <property type="term" value="C:cytosol"/>
    <property type="evidence" value="ECO:0007669"/>
    <property type="project" value="TreeGrafter"/>
</dbReference>
<evidence type="ECO:0000256" key="3">
    <source>
        <dbReference type="ARBA" id="ARBA00022741"/>
    </source>
</evidence>
<reference evidence="8" key="1">
    <citation type="submission" date="2019-10" db="EMBL/GenBank/DDBJ databases">
        <title>Draft genome sequence of Panacibacter sp. KCS-6.</title>
        <authorList>
            <person name="Yim K.J."/>
        </authorList>
    </citation>
    <scope>NUCLEOTIDE SEQUENCE</scope>
    <source>
        <strain evidence="8">KCS-6</strain>
    </source>
</reference>
<dbReference type="Pfam" id="PF00294">
    <property type="entry name" value="PfkB"/>
    <property type="match status" value="1"/>
</dbReference>
<keyword evidence="5" id="KW-0067">ATP-binding</keyword>